<name>A0A3B1D2U3_9ZZZZ</name>
<dbReference type="EMBL" id="UOGD01000444">
    <property type="protein sequence ID" value="VAX29310.1"/>
    <property type="molecule type" value="Genomic_DNA"/>
</dbReference>
<evidence type="ECO:0000259" key="1">
    <source>
        <dbReference type="Pfam" id="PF14361"/>
    </source>
</evidence>
<dbReference type="Gene3D" id="1.10.490.70">
    <property type="entry name" value="Histidine kinase N-terminal domain"/>
    <property type="match status" value="1"/>
</dbReference>
<sequence>MVYESLIAILETNLDKLTKTWVKEIKNSEYLETYNKLPDKELFNRGNILFSNLQDWLMKGASNDEVVDYFQKIGSDRINEGFPLSEVYYALYLEKKVLWSYVAEKDEVTGILKAQDAIEFMTVINNYFDLGNFYIIRGYMHELYKHLSKSDKFTKEELEEILTKGALYQESIKKIHEQMYGEGLRIGMIR</sequence>
<protein>
    <recommendedName>
        <fullName evidence="1">RsbT co-antagonist protein RsbRD N-terminal domain-containing protein</fullName>
    </recommendedName>
</protein>
<dbReference type="InterPro" id="IPR025751">
    <property type="entry name" value="RsbRD_N_dom"/>
</dbReference>
<accession>A0A3B1D2U3</accession>
<gene>
    <name evidence="2" type="ORF">MNBD_IGNAVI01-773</name>
</gene>
<feature type="domain" description="RsbT co-antagonist protein RsbRD N-terminal" evidence="1">
    <location>
        <begin position="17"/>
        <end position="142"/>
    </location>
</feature>
<proteinExistence type="predicted"/>
<evidence type="ECO:0000313" key="2">
    <source>
        <dbReference type="EMBL" id="VAX29310.1"/>
    </source>
</evidence>
<organism evidence="2">
    <name type="scientific">hydrothermal vent metagenome</name>
    <dbReference type="NCBI Taxonomy" id="652676"/>
    <lineage>
        <taxon>unclassified sequences</taxon>
        <taxon>metagenomes</taxon>
        <taxon>ecological metagenomes</taxon>
    </lineage>
</organism>
<dbReference type="Pfam" id="PF14361">
    <property type="entry name" value="RsbRD_N"/>
    <property type="match status" value="1"/>
</dbReference>
<reference evidence="2" key="1">
    <citation type="submission" date="2018-06" db="EMBL/GenBank/DDBJ databases">
        <authorList>
            <person name="Zhirakovskaya E."/>
        </authorList>
    </citation>
    <scope>NUCLEOTIDE SEQUENCE</scope>
</reference>
<dbReference type="AlphaFoldDB" id="A0A3B1D2U3"/>